<dbReference type="PROSITE" id="PS00383">
    <property type="entry name" value="TYR_PHOSPHATASE_1"/>
    <property type="match status" value="1"/>
</dbReference>
<dbReference type="GO" id="GO:0004725">
    <property type="term" value="F:protein tyrosine phosphatase activity"/>
    <property type="evidence" value="ECO:0007669"/>
    <property type="project" value="InterPro"/>
</dbReference>
<evidence type="ECO:0000313" key="3">
    <source>
        <dbReference type="EMBL" id="PIK57803.1"/>
    </source>
</evidence>
<dbReference type="PROSITE" id="PS50055">
    <property type="entry name" value="TYR_PHOSPHATASE_PTP"/>
    <property type="match status" value="1"/>
</dbReference>
<dbReference type="SUPFAM" id="SSF52799">
    <property type="entry name" value="(Phosphotyrosine protein) phosphatases II"/>
    <property type="match status" value="1"/>
</dbReference>
<dbReference type="STRING" id="307972.A0A2G8LC20"/>
<dbReference type="PANTHER" id="PTHR19134">
    <property type="entry name" value="RECEPTOR-TYPE TYROSINE-PROTEIN PHOSPHATASE"/>
    <property type="match status" value="1"/>
</dbReference>
<organism evidence="3 4">
    <name type="scientific">Stichopus japonicus</name>
    <name type="common">Sea cucumber</name>
    <dbReference type="NCBI Taxonomy" id="307972"/>
    <lineage>
        <taxon>Eukaryota</taxon>
        <taxon>Metazoa</taxon>
        <taxon>Echinodermata</taxon>
        <taxon>Eleutherozoa</taxon>
        <taxon>Echinozoa</taxon>
        <taxon>Holothuroidea</taxon>
        <taxon>Aspidochirotacea</taxon>
        <taxon>Aspidochirotida</taxon>
        <taxon>Stichopodidae</taxon>
        <taxon>Apostichopus</taxon>
    </lineage>
</organism>
<comment type="caution">
    <text evidence="3">The sequence shown here is derived from an EMBL/GenBank/DDBJ whole genome shotgun (WGS) entry which is preliminary data.</text>
</comment>
<proteinExistence type="predicted"/>
<dbReference type="Pfam" id="PF00102">
    <property type="entry name" value="Y_phosphatase"/>
    <property type="match status" value="1"/>
</dbReference>
<evidence type="ECO:0000313" key="4">
    <source>
        <dbReference type="Proteomes" id="UP000230750"/>
    </source>
</evidence>
<dbReference type="InterPro" id="IPR003595">
    <property type="entry name" value="Tyr_Pase_cat"/>
</dbReference>
<evidence type="ECO:0000259" key="1">
    <source>
        <dbReference type="PROSITE" id="PS50055"/>
    </source>
</evidence>
<dbReference type="InterPro" id="IPR029021">
    <property type="entry name" value="Prot-tyrosine_phosphatase-like"/>
</dbReference>
<dbReference type="PRINTS" id="PR00700">
    <property type="entry name" value="PRTYPHPHTASE"/>
</dbReference>
<dbReference type="PROSITE" id="PS50056">
    <property type="entry name" value="TYR_PHOSPHATASE_2"/>
    <property type="match status" value="1"/>
</dbReference>
<sequence length="339" mass="38883">MVSGDPRPQPVGAINKLDVVTRPQAVGASDGEDPYLDKGLLDRFVDEVERLEKYVEGLNRQMLSGPTVLDGVWKDVNDDQDRETRQFSISVARCYPTKNRYPDVMPYDHNRVMLKTSKDDFINSSYIRDLSPSTPTFIATQAPIPTTMETFWQMIYEQQVFLLVMLVSSKSKGTSEFHQYWPSERGQSQRHGAFSVTLRSSKNTEFHIERFLQLRHVPTKQVRTVLHMQFTAWPEFGIPEKASDLLQFVSQVQNYHLQQKQLTLPIVVHCSGGIGRTGTFCTVYSAVQDINSGRGITDIPKVVKNLRTQRKWMVSEKEQLKFCYEAVLCYAHQVLAKRK</sequence>
<dbReference type="InterPro" id="IPR050348">
    <property type="entry name" value="Protein-Tyr_Phosphatase"/>
</dbReference>
<dbReference type="InterPro" id="IPR000242">
    <property type="entry name" value="PTP_cat"/>
</dbReference>
<dbReference type="InterPro" id="IPR000387">
    <property type="entry name" value="Tyr_Pase_dom"/>
</dbReference>
<dbReference type="SMART" id="SM00404">
    <property type="entry name" value="PTPc_motif"/>
    <property type="match status" value="1"/>
</dbReference>
<keyword evidence="4" id="KW-1185">Reference proteome</keyword>
<dbReference type="Proteomes" id="UP000230750">
    <property type="component" value="Unassembled WGS sequence"/>
</dbReference>
<dbReference type="SMART" id="SM00194">
    <property type="entry name" value="PTPc"/>
    <property type="match status" value="1"/>
</dbReference>
<dbReference type="PANTHER" id="PTHR19134:SF449">
    <property type="entry name" value="TYROSINE-PROTEIN PHOSPHATASE 1"/>
    <property type="match status" value="1"/>
</dbReference>
<name>A0A2G8LC20_STIJA</name>
<dbReference type="Gene3D" id="3.90.190.10">
    <property type="entry name" value="Protein tyrosine phosphatase superfamily"/>
    <property type="match status" value="1"/>
</dbReference>
<evidence type="ECO:0000259" key="2">
    <source>
        <dbReference type="PROSITE" id="PS50056"/>
    </source>
</evidence>
<keyword evidence="3" id="KW-0675">Receptor</keyword>
<dbReference type="InterPro" id="IPR016130">
    <property type="entry name" value="Tyr_Pase_AS"/>
</dbReference>
<dbReference type="AlphaFoldDB" id="A0A2G8LC20"/>
<dbReference type="EMBL" id="MRZV01000131">
    <property type="protein sequence ID" value="PIK57803.1"/>
    <property type="molecule type" value="Genomic_DNA"/>
</dbReference>
<feature type="domain" description="Tyrosine-protein phosphatase" evidence="1">
    <location>
        <begin position="98"/>
        <end position="330"/>
    </location>
</feature>
<dbReference type="OrthoDB" id="10266451at2759"/>
<accession>A0A2G8LC20</accession>
<gene>
    <name evidence="3" type="ORF">BSL78_05262</name>
</gene>
<reference evidence="3 4" key="1">
    <citation type="journal article" date="2017" name="PLoS Biol.">
        <title>The sea cucumber genome provides insights into morphological evolution and visceral regeneration.</title>
        <authorList>
            <person name="Zhang X."/>
            <person name="Sun L."/>
            <person name="Yuan J."/>
            <person name="Sun Y."/>
            <person name="Gao Y."/>
            <person name="Zhang L."/>
            <person name="Li S."/>
            <person name="Dai H."/>
            <person name="Hamel J.F."/>
            <person name="Liu C."/>
            <person name="Yu Y."/>
            <person name="Liu S."/>
            <person name="Lin W."/>
            <person name="Guo K."/>
            <person name="Jin S."/>
            <person name="Xu P."/>
            <person name="Storey K.B."/>
            <person name="Huan P."/>
            <person name="Zhang T."/>
            <person name="Zhou Y."/>
            <person name="Zhang J."/>
            <person name="Lin C."/>
            <person name="Li X."/>
            <person name="Xing L."/>
            <person name="Huo D."/>
            <person name="Sun M."/>
            <person name="Wang L."/>
            <person name="Mercier A."/>
            <person name="Li F."/>
            <person name="Yang H."/>
            <person name="Xiang J."/>
        </authorList>
    </citation>
    <scope>NUCLEOTIDE SEQUENCE [LARGE SCALE GENOMIC DNA]</scope>
    <source>
        <strain evidence="3">Shaxun</strain>
        <tissue evidence="3">Muscle</tissue>
    </source>
</reference>
<feature type="domain" description="Tyrosine specific protein phosphatases" evidence="2">
    <location>
        <begin position="246"/>
        <end position="321"/>
    </location>
</feature>
<protein>
    <submittedName>
        <fullName evidence="3">Putative tyrosine-protein phosphatase non-receptor type 23</fullName>
    </submittedName>
</protein>